<dbReference type="Proteomes" id="UP001626537">
    <property type="component" value="Chromosome"/>
</dbReference>
<organism evidence="2 3">
    <name type="scientific">Congregibacter variabilis</name>
    <dbReference type="NCBI Taxonomy" id="3081200"/>
    <lineage>
        <taxon>Bacteria</taxon>
        <taxon>Pseudomonadati</taxon>
        <taxon>Pseudomonadota</taxon>
        <taxon>Gammaproteobacteria</taxon>
        <taxon>Cellvibrionales</taxon>
        <taxon>Halieaceae</taxon>
        <taxon>Congregibacter</taxon>
    </lineage>
</organism>
<dbReference type="Gene3D" id="1.20.1260.10">
    <property type="match status" value="1"/>
</dbReference>
<evidence type="ECO:0000259" key="1">
    <source>
        <dbReference type="Pfam" id="PF02915"/>
    </source>
</evidence>
<sequence length="169" mass="19339">MMTDEFLTFLAYSTELEQESQERYLEIAESMEAHRNDEVARFFHRMSDEAGSHLAEVSLLCEGAELPQIKAWEFNWPGAEPPETTSYEALHYRMSLHDAMTLALANERAAEQFYRDYALNSKDAEVISTAKDFADEENSHAQALELMLEEVPVVSELAREEDDPPTMPE</sequence>
<name>A0ABZ0HZ70_9GAMM</name>
<gene>
    <name evidence="2" type="ORF">R0135_10155</name>
</gene>
<dbReference type="InterPro" id="IPR003251">
    <property type="entry name" value="Rr_diiron-bd_dom"/>
</dbReference>
<dbReference type="EMBL" id="CP136864">
    <property type="protein sequence ID" value="WOJ92150.1"/>
    <property type="molecule type" value="Genomic_DNA"/>
</dbReference>
<dbReference type="RefSeq" id="WP_407346732.1">
    <property type="nucleotide sequence ID" value="NZ_CP136864.1"/>
</dbReference>
<proteinExistence type="predicted"/>
<reference evidence="2 3" key="1">
    <citation type="submission" date="2023-10" db="EMBL/GenBank/DDBJ databases">
        <title>Two novel species belonging to the OM43/NOR5 clade.</title>
        <authorList>
            <person name="Park M."/>
        </authorList>
    </citation>
    <scope>NUCLEOTIDE SEQUENCE [LARGE SCALE GENOMIC DNA]</scope>
    <source>
        <strain evidence="2 3">IMCC43200</strain>
    </source>
</reference>
<dbReference type="InterPro" id="IPR012347">
    <property type="entry name" value="Ferritin-like"/>
</dbReference>
<evidence type="ECO:0000313" key="3">
    <source>
        <dbReference type="Proteomes" id="UP001626537"/>
    </source>
</evidence>
<protein>
    <submittedName>
        <fullName evidence="2">Ferritin family protein</fullName>
    </submittedName>
</protein>
<dbReference type="CDD" id="cd01045">
    <property type="entry name" value="Ferritin_like_AB"/>
    <property type="match status" value="1"/>
</dbReference>
<feature type="domain" description="Rubrerythrin diiron-binding" evidence="1">
    <location>
        <begin position="9"/>
        <end position="146"/>
    </location>
</feature>
<accession>A0ABZ0HZ70</accession>
<dbReference type="SUPFAM" id="SSF47240">
    <property type="entry name" value="Ferritin-like"/>
    <property type="match status" value="1"/>
</dbReference>
<dbReference type="Pfam" id="PF02915">
    <property type="entry name" value="Rubrerythrin"/>
    <property type="match status" value="1"/>
</dbReference>
<dbReference type="InterPro" id="IPR009078">
    <property type="entry name" value="Ferritin-like_SF"/>
</dbReference>
<evidence type="ECO:0000313" key="2">
    <source>
        <dbReference type="EMBL" id="WOJ92150.1"/>
    </source>
</evidence>
<keyword evidence="3" id="KW-1185">Reference proteome</keyword>